<dbReference type="STRING" id="1230383.M5ED00"/>
<evidence type="ECO:0000313" key="5">
    <source>
        <dbReference type="Proteomes" id="UP000186303"/>
    </source>
</evidence>
<dbReference type="VEuPathDB" id="FungiDB:MSYG_3580"/>
<keyword evidence="5" id="KW-1185">Reference proteome</keyword>
<comment type="catalytic activity">
    <reaction evidence="1">
        <text>a diacylglycerol + H2O = a monoacylglycerol + a fatty acid + H(+)</text>
        <dbReference type="Rhea" id="RHEA:32731"/>
        <dbReference type="ChEBI" id="CHEBI:15377"/>
        <dbReference type="ChEBI" id="CHEBI:15378"/>
        <dbReference type="ChEBI" id="CHEBI:17408"/>
        <dbReference type="ChEBI" id="CHEBI:18035"/>
        <dbReference type="ChEBI" id="CHEBI:28868"/>
    </reaction>
</comment>
<dbReference type="OrthoDB" id="5592486at2759"/>
<feature type="region of interest" description="Disordered" evidence="3">
    <location>
        <begin position="30"/>
        <end position="54"/>
    </location>
</feature>
<sequence>MAPAPGVARRARHGGAARARVRALWTGWRTKAKDAPPPARERKRPHPSPGSRLDALMRHPQLLDAPCVPRLPIVLCHGLYGFDVRGPFLGLEYQYWSATLDVLRKKIGATVLVHGVPPTGSIEERAESLHRFLCSHPDARGQRLNFVAHSMGGLDARYLFSHIRPTEYTPASLTTLGTPHRGSPFMDWCNSNIGVGLDLIDSMMDSVQPNTVPDDTPARRAPYSLKAPLLARKETPQTSRQRHALSSLMRALQSVSSSVSNYILSVLDQPAYAMLSTRYMTRLFNPTTPNRPGIHYYSIAARARDMSVLHPLWLPKLILDKAATTGSCGADTDGSHDARGTAEGGNDGLVSVRSAQWGEFLGVMENWDHWDIRGPGGPHRLRVTEETSQAWSLSRLWSTLRDAWSGQRAAPAPAPPERAWDWHEAALSEYDERSQASPSETPLPPAVYALRTLYEKQLDSSEEAGMAERLARWISSHLPTDGAAPDGRASEARADAPRERDSDTSMLLEYLTAKRAPSSLSDDGAEAPDDRGTAGAQAPSTETPKLLTRAERLSTAFIELFPYMLYAGQEAMAPKDDTFVRFWAAVCRHLHEEGL</sequence>
<comment type="catalytic activity">
    <reaction evidence="2">
        <text>a monoacylglycerol + H2O = glycerol + a fatty acid + H(+)</text>
        <dbReference type="Rhea" id="RHEA:15245"/>
        <dbReference type="ChEBI" id="CHEBI:15377"/>
        <dbReference type="ChEBI" id="CHEBI:15378"/>
        <dbReference type="ChEBI" id="CHEBI:17408"/>
        <dbReference type="ChEBI" id="CHEBI:17754"/>
        <dbReference type="ChEBI" id="CHEBI:28868"/>
    </reaction>
</comment>
<dbReference type="SUPFAM" id="SSF53474">
    <property type="entry name" value="alpha/beta-Hydrolases"/>
    <property type="match status" value="1"/>
</dbReference>
<feature type="region of interest" description="Disordered" evidence="3">
    <location>
        <begin position="517"/>
        <end position="544"/>
    </location>
</feature>
<evidence type="ECO:0000256" key="3">
    <source>
        <dbReference type="SAM" id="MobiDB-lite"/>
    </source>
</evidence>
<reference evidence="5" key="1">
    <citation type="journal article" date="2017" name="Nucleic Acids Res.">
        <title>Proteogenomics produces comprehensive and highly accurate protein-coding gene annotation in a complete genome assembly of Malassezia sympodialis.</title>
        <authorList>
            <person name="Zhu Y."/>
            <person name="Engstroem P.G."/>
            <person name="Tellgren-Roth C."/>
            <person name="Baudo C.D."/>
            <person name="Kennell J.C."/>
            <person name="Sun S."/>
            <person name="Billmyre R.B."/>
            <person name="Schroeder M.S."/>
            <person name="Andersson A."/>
            <person name="Holm T."/>
            <person name="Sigurgeirsson B."/>
            <person name="Wu G."/>
            <person name="Sankaranarayanan S.R."/>
            <person name="Siddharthan R."/>
            <person name="Sanyal K."/>
            <person name="Lundeberg J."/>
            <person name="Nystedt B."/>
            <person name="Boekhout T."/>
            <person name="Dawson T.L. Jr."/>
            <person name="Heitman J."/>
            <person name="Scheynius A."/>
            <person name="Lehtioe J."/>
        </authorList>
    </citation>
    <scope>NUCLEOTIDE SEQUENCE [LARGE SCALE GENOMIC DNA]</scope>
    <source>
        <strain evidence="5">ATCC 42132</strain>
    </source>
</reference>
<gene>
    <name evidence="4" type="ORF">MSYG_3580</name>
</gene>
<organism evidence="4 5">
    <name type="scientific">Malassezia sympodialis (strain ATCC 42132)</name>
    <name type="common">Atopic eczema-associated yeast</name>
    <dbReference type="NCBI Taxonomy" id="1230383"/>
    <lineage>
        <taxon>Eukaryota</taxon>
        <taxon>Fungi</taxon>
        <taxon>Dikarya</taxon>
        <taxon>Basidiomycota</taxon>
        <taxon>Ustilaginomycotina</taxon>
        <taxon>Malasseziomycetes</taxon>
        <taxon>Malasseziales</taxon>
        <taxon>Malasseziaceae</taxon>
        <taxon>Malassezia</taxon>
    </lineage>
</organism>
<name>M5ED00_MALS4</name>
<evidence type="ECO:0000256" key="2">
    <source>
        <dbReference type="ARBA" id="ARBA00048461"/>
    </source>
</evidence>
<dbReference type="PANTHER" id="PTHR11440">
    <property type="entry name" value="LECITHIN-CHOLESTEROL ACYLTRANSFERASE-RELATED"/>
    <property type="match status" value="1"/>
</dbReference>
<dbReference type="InterPro" id="IPR029058">
    <property type="entry name" value="AB_hydrolase_fold"/>
</dbReference>
<dbReference type="Gene3D" id="3.40.50.1820">
    <property type="entry name" value="alpha/beta hydrolase"/>
    <property type="match status" value="1"/>
</dbReference>
<proteinExistence type="predicted"/>
<dbReference type="RefSeq" id="XP_018741958.1">
    <property type="nucleotide sequence ID" value="XM_018885394.1"/>
</dbReference>
<evidence type="ECO:0000256" key="1">
    <source>
        <dbReference type="ARBA" id="ARBA00047591"/>
    </source>
</evidence>
<protein>
    <submittedName>
        <fullName evidence="4">Similar to S.cerevisiae protein TGL2 (Triacylglycerol lipase that is localized to the mitochondria)</fullName>
    </submittedName>
</protein>
<feature type="region of interest" description="Disordered" evidence="3">
    <location>
        <begin position="478"/>
        <end position="504"/>
    </location>
</feature>
<dbReference type="KEGG" id="msym:MSY001_3492"/>
<dbReference type="Proteomes" id="UP000186303">
    <property type="component" value="Chromosome 6"/>
</dbReference>
<evidence type="ECO:0000313" key="4">
    <source>
        <dbReference type="EMBL" id="SHO79231.1"/>
    </source>
</evidence>
<accession>M5ED00</accession>
<feature type="compositionally biased region" description="Basic and acidic residues" evidence="3">
    <location>
        <begin position="488"/>
        <end position="503"/>
    </location>
</feature>
<dbReference type="OMA" id="STRYMTR"/>
<dbReference type="EMBL" id="LT671826">
    <property type="protein sequence ID" value="SHO79231.1"/>
    <property type="molecule type" value="Genomic_DNA"/>
</dbReference>
<dbReference type="AlphaFoldDB" id="M5ED00"/>
<dbReference type="HOGENOM" id="CLU_015536_0_0_1"/>